<dbReference type="Proteomes" id="UP001303946">
    <property type="component" value="Chromosome"/>
</dbReference>
<feature type="domain" description="Glucuronosyltransferase GumK N-terminal" evidence="1">
    <location>
        <begin position="5"/>
        <end position="171"/>
    </location>
</feature>
<dbReference type="SUPFAM" id="SSF53756">
    <property type="entry name" value="UDP-Glycosyltransferase/glycogen phosphorylase"/>
    <property type="match status" value="1"/>
</dbReference>
<dbReference type="RefSeq" id="WP_316701953.1">
    <property type="nucleotide sequence ID" value="NZ_CP136336.1"/>
</dbReference>
<name>A0ABZ0CVJ9_9BURK</name>
<protein>
    <recommendedName>
        <fullName evidence="1">Glucuronosyltransferase GumK N-terminal domain-containing protein</fullName>
    </recommendedName>
</protein>
<evidence type="ECO:0000313" key="2">
    <source>
        <dbReference type="EMBL" id="WOB09003.1"/>
    </source>
</evidence>
<dbReference type="Gene3D" id="3.40.50.11010">
    <property type="match status" value="1"/>
</dbReference>
<evidence type="ECO:0000313" key="3">
    <source>
        <dbReference type="Proteomes" id="UP001303946"/>
    </source>
</evidence>
<evidence type="ECO:0000259" key="1">
    <source>
        <dbReference type="Pfam" id="PF22059"/>
    </source>
</evidence>
<dbReference type="EMBL" id="CP136336">
    <property type="protein sequence ID" value="WOB09003.1"/>
    <property type="molecule type" value="Genomic_DNA"/>
</dbReference>
<gene>
    <name evidence="2" type="ORF">RXV79_02855</name>
</gene>
<dbReference type="Pfam" id="PF22059">
    <property type="entry name" value="GumK_N"/>
    <property type="match status" value="1"/>
</dbReference>
<reference evidence="2 3" key="1">
    <citation type="submission" date="2023-10" db="EMBL/GenBank/DDBJ databases">
        <title>Bacteria for the degradation of biodegradable plastic PBAT(Polybutylene adipate terephthalate).</title>
        <authorList>
            <person name="Weon H.-Y."/>
            <person name="Yeon J."/>
        </authorList>
    </citation>
    <scope>NUCLEOTIDE SEQUENCE [LARGE SCALE GENOMIC DNA]</scope>
    <source>
        <strain evidence="2 3">SBD 7-3</strain>
    </source>
</reference>
<proteinExistence type="predicted"/>
<dbReference type="Gene3D" id="3.40.50.2000">
    <property type="entry name" value="Glycogen Phosphorylase B"/>
    <property type="match status" value="1"/>
</dbReference>
<dbReference type="InterPro" id="IPR054299">
    <property type="entry name" value="GumK_N"/>
</dbReference>
<sequence length="369" mass="41290">MNFLILSAHDYRSPRRAGIHFVTQELAKLGTTRFFSLHYSQLSKLKSDPRQSLDTLANRKAIAPDGVECYLWRTLIHPFSLRTPALAPLEAMMFRYYTARPSPVLVEWIREADVIFFESGMAPVFFDQVRRHNPKARTIYIASDDLDSIRAANFVKRTFARVAPSIGTICLKAPGMSATVAKGPNVCVIPHGFDFSVDEHADPSPYPAGLHAVSVGSMLFDADFFTAASREFPQVQFHVIGSGTGRRPGYGDNVRVYDEMPHRLTLPYIKHASIGIAPYRAEGLPPHLGETSLKLIQYDHFKLPAVCPHATVNACSNRFGYEPGNAASIVQAIRQALHAPRVSTRRHLRWSEVVQRMLDPFAFDDTRLA</sequence>
<organism evidence="2 3">
    <name type="scientific">Piscinibacter gummiphilus</name>
    <dbReference type="NCBI Taxonomy" id="946333"/>
    <lineage>
        <taxon>Bacteria</taxon>
        <taxon>Pseudomonadati</taxon>
        <taxon>Pseudomonadota</taxon>
        <taxon>Betaproteobacteria</taxon>
        <taxon>Burkholderiales</taxon>
        <taxon>Sphaerotilaceae</taxon>
        <taxon>Piscinibacter</taxon>
    </lineage>
</organism>
<keyword evidence="3" id="KW-1185">Reference proteome</keyword>
<accession>A0ABZ0CVJ9</accession>